<dbReference type="EMBL" id="RRCN01000001">
    <property type="protein sequence ID" value="RRJ63381.1"/>
    <property type="molecule type" value="Genomic_DNA"/>
</dbReference>
<evidence type="ECO:0000259" key="6">
    <source>
        <dbReference type="PROSITE" id="PS50977"/>
    </source>
</evidence>
<dbReference type="Gene3D" id="1.10.357.10">
    <property type="entry name" value="Tetracycline Repressor, domain 2"/>
    <property type="match status" value="1"/>
</dbReference>
<dbReference type="Pfam" id="PF00440">
    <property type="entry name" value="TetR_N"/>
    <property type="match status" value="1"/>
</dbReference>
<keyword evidence="4" id="KW-0804">Transcription</keyword>
<gene>
    <name evidence="7" type="ORF">EHV15_10955</name>
</gene>
<dbReference type="InterPro" id="IPR001647">
    <property type="entry name" value="HTH_TetR"/>
</dbReference>
<evidence type="ECO:0000256" key="3">
    <source>
        <dbReference type="ARBA" id="ARBA00023125"/>
    </source>
</evidence>
<dbReference type="PANTHER" id="PTHR30055">
    <property type="entry name" value="HTH-TYPE TRANSCRIPTIONAL REGULATOR RUTR"/>
    <property type="match status" value="1"/>
</dbReference>
<dbReference type="PROSITE" id="PS50977">
    <property type="entry name" value="HTH_TETR_2"/>
    <property type="match status" value="1"/>
</dbReference>
<keyword evidence="8" id="KW-1185">Reference proteome</keyword>
<dbReference type="PANTHER" id="PTHR30055:SF175">
    <property type="entry name" value="HTH-TYPE TRANSCRIPTIONAL REPRESSOR KSTR2"/>
    <property type="match status" value="1"/>
</dbReference>
<dbReference type="GO" id="GO:0000976">
    <property type="term" value="F:transcription cis-regulatory region binding"/>
    <property type="evidence" value="ECO:0007669"/>
    <property type="project" value="TreeGrafter"/>
</dbReference>
<dbReference type="OrthoDB" id="9812134at2"/>
<evidence type="ECO:0000256" key="4">
    <source>
        <dbReference type="ARBA" id="ARBA00023163"/>
    </source>
</evidence>
<dbReference type="SUPFAM" id="SSF48498">
    <property type="entry name" value="Tetracyclin repressor-like, C-terminal domain"/>
    <property type="match status" value="1"/>
</dbReference>
<keyword evidence="1" id="KW-0678">Repressor</keyword>
<dbReference type="InterPro" id="IPR036271">
    <property type="entry name" value="Tet_transcr_reg_TetR-rel_C_sf"/>
</dbReference>
<dbReference type="GO" id="GO:0003700">
    <property type="term" value="F:DNA-binding transcription factor activity"/>
    <property type="evidence" value="ECO:0007669"/>
    <property type="project" value="TreeGrafter"/>
</dbReference>
<dbReference type="SUPFAM" id="SSF46689">
    <property type="entry name" value="Homeodomain-like"/>
    <property type="match status" value="1"/>
</dbReference>
<accession>A0A3P3TZ40</accession>
<dbReference type="Proteomes" id="UP000267017">
    <property type="component" value="Unassembled WGS sequence"/>
</dbReference>
<dbReference type="PRINTS" id="PR00455">
    <property type="entry name" value="HTHTETR"/>
</dbReference>
<proteinExistence type="predicted"/>
<evidence type="ECO:0000256" key="2">
    <source>
        <dbReference type="ARBA" id="ARBA00023015"/>
    </source>
</evidence>
<dbReference type="RefSeq" id="WP_128631222.1">
    <property type="nucleotide sequence ID" value="NZ_RRCN01000001.1"/>
</dbReference>
<protein>
    <submittedName>
        <fullName evidence="7">TetR/AcrR family transcriptional regulator</fullName>
    </submittedName>
</protein>
<evidence type="ECO:0000313" key="8">
    <source>
        <dbReference type="Proteomes" id="UP000267017"/>
    </source>
</evidence>
<evidence type="ECO:0000313" key="7">
    <source>
        <dbReference type="EMBL" id="RRJ63381.1"/>
    </source>
</evidence>
<dbReference type="AlphaFoldDB" id="A0A3P3TZ40"/>
<keyword evidence="2" id="KW-0805">Transcription regulation</keyword>
<reference evidence="7 8" key="1">
    <citation type="submission" date="2018-11" db="EMBL/GenBank/DDBJ databases">
        <title>Genome sequencing of Paenibacillus sp. KCOM 3021 (= ChDC PVNT-B20).</title>
        <authorList>
            <person name="Kook J.-K."/>
            <person name="Park S.-N."/>
            <person name="Lim Y.K."/>
        </authorList>
    </citation>
    <scope>NUCLEOTIDE SEQUENCE [LARGE SCALE GENOMIC DNA]</scope>
    <source>
        <strain evidence="7 8">KCOM 3021</strain>
    </source>
</reference>
<name>A0A3P3TZ40_9BACL</name>
<dbReference type="Gene3D" id="1.10.10.60">
    <property type="entry name" value="Homeodomain-like"/>
    <property type="match status" value="1"/>
</dbReference>
<dbReference type="InterPro" id="IPR009057">
    <property type="entry name" value="Homeodomain-like_sf"/>
</dbReference>
<keyword evidence="3 5" id="KW-0238">DNA-binding</keyword>
<evidence type="ECO:0000256" key="1">
    <source>
        <dbReference type="ARBA" id="ARBA00022491"/>
    </source>
</evidence>
<comment type="caution">
    <text evidence="7">The sequence shown here is derived from an EMBL/GenBank/DDBJ whole genome shotgun (WGS) entry which is preliminary data.</text>
</comment>
<organism evidence="7 8">
    <name type="scientific">Paenibacillus oralis</name>
    <dbReference type="NCBI Taxonomy" id="2490856"/>
    <lineage>
        <taxon>Bacteria</taxon>
        <taxon>Bacillati</taxon>
        <taxon>Bacillota</taxon>
        <taxon>Bacilli</taxon>
        <taxon>Bacillales</taxon>
        <taxon>Paenibacillaceae</taxon>
        <taxon>Paenibacillus</taxon>
    </lineage>
</organism>
<evidence type="ECO:0000256" key="5">
    <source>
        <dbReference type="PROSITE-ProRule" id="PRU00335"/>
    </source>
</evidence>
<sequence>MKERIIQAAEQEILQRGFKFTIRDLAAGLGVSTKTLYQYFESKERIIEHIVERAVAEMKEAEAAIMADGTLNTLQKLRKALVVLPQRFLFTDIRILQELRKRYPEQWREIDKYVTTSWDHIRSLVKAGMTEGVLRPFDIEIFIQIYIGALYRLMDDPTDRNTELPLEKALVQMVDLLLRGIVSPDPQVD</sequence>
<feature type="domain" description="HTH tetR-type" evidence="6">
    <location>
        <begin position="1"/>
        <end position="58"/>
    </location>
</feature>
<dbReference type="InterPro" id="IPR050109">
    <property type="entry name" value="HTH-type_TetR-like_transc_reg"/>
</dbReference>
<feature type="DNA-binding region" description="H-T-H motif" evidence="5">
    <location>
        <begin position="21"/>
        <end position="40"/>
    </location>
</feature>